<dbReference type="InterPro" id="IPR014001">
    <property type="entry name" value="Helicase_ATP-bd"/>
</dbReference>
<dbReference type="InterPro" id="IPR027417">
    <property type="entry name" value="P-loop_NTPase"/>
</dbReference>
<evidence type="ECO:0000313" key="9">
    <source>
        <dbReference type="Proteomes" id="UP000030661"/>
    </source>
</evidence>
<evidence type="ECO:0000256" key="3">
    <source>
        <dbReference type="ARBA" id="ARBA00022806"/>
    </source>
</evidence>
<dbReference type="SMART" id="SM00490">
    <property type="entry name" value="HELICc"/>
    <property type="match status" value="1"/>
</dbReference>
<dbReference type="InterPro" id="IPR001650">
    <property type="entry name" value="Helicase_C-like"/>
</dbReference>
<dbReference type="Pfam" id="PF13020">
    <property type="entry name" value="NOV_C"/>
    <property type="match status" value="1"/>
</dbReference>
<evidence type="ECO:0000256" key="1">
    <source>
        <dbReference type="ARBA" id="ARBA00022741"/>
    </source>
</evidence>
<dbReference type="AlphaFoldDB" id="A0A081BWV0"/>
<gene>
    <name evidence="8" type="ORF">U27_03769</name>
</gene>
<dbReference type="Gene3D" id="3.40.50.10810">
    <property type="entry name" value="Tandem AAA-ATPase domain"/>
    <property type="match status" value="1"/>
</dbReference>
<sequence length="1207" mass="137869">MKCDELTPYSRIFDAKLNKTRIVLAVETHPTVILLTCKDVDTGKMFERQPFKASDIEQRFKLLEPGPFQARSDIVKLALEGRRLEHAYLFNPLFATETSLIDALPHQLSAVYDHLLPKTRLRFLLADDAGAGKTIVAGLYIREMLLRKLIRRVLIAPPAGLVGNWQAELQKLFRLPFRIIRGNAVKDENPFTQAENDLAIISIDTLWRERIRTLYQDAPPYDLVVFDEAHKLSAHREADFTVRKTGRYEMAEFIARQGRHLLLMTATPHSGKLESYFYLWQLLDPELFSTLSMFQRVAPEIQANYLLRRVKEDMVDFHGARLFPRRESQTIAYDLTPAEQSLYDDVTAYFTVMYAKAERSGSGAARLAMSILQRRLASSTCAIMRSLYRRRQKLHDYLENLKAQRLSEAEFRSQQQAFAITDYREEFTSDEEDTIEQDGERLEEGEWREQQELGATAARTLIDLQLELAEVERLARQAEAVYHRKHESKFEKLWEALQEHQDQPVLIFTEHKDTLDFLIDRLSGKGFGDEIASIHGGMDYSDRLREVARFNRRDAKYMLATDAAGEGLNMQEACWILINYDIPWNPARLEQRLGRIHRYKQRHDVLILNLVAHDTREGKVLKTLLDKLENIRAALGDEVFDVIGAQFRNVSLADIIMQACIAGRVEQAVQQIEDLEDQERIAAILQEQQARVECQAVKSLLEGWNRRLQDAELLRIMPAFIRYYIEELAPYLGLTLAGDIRGLFRFEDTPEFLQPVLLTYPADLRDRLTFEKTLALPSSISPLQAIYLHPGEIVFDRISSRFLAKYSRDAQIGGMFFDKKARQPYLFYLARIAVLKTSRLRSTGDVPVIERSRDEEEAQNVTALERAGMLSSAKYWSAKALLSLPKQSFGTPERRELHSPALEPGAEVEMSGKEIVKDLLVGVIKTLDGELQAAPAHLLQALDPVENPAALPLSDALLALAADAQDLAAFLIRTQGEPAKEQLVKELDARYPEREQQITASFNLLELELLEQREKLQEAVFKGVPAAQSKLNACERELDDLARRKEEAKQALLAEYDAFSLSPVTIYGRALVWPTPDDADHKTRSDAIEKIAVDYVRDYETRLGAACKDVSDPMLRMGFDLLSKRPDGEERYIEVKGRALEGTVELTENEWKQAANQRGKYYLYVVYHCADHPQLYINRDPFGRLVAKPKGGVIIGAPEIMRNAQND</sequence>
<feature type="domain" description="Helicase C-terminal" evidence="7">
    <location>
        <begin position="489"/>
        <end position="651"/>
    </location>
</feature>
<accession>A0A081BWV0</accession>
<dbReference type="PROSITE" id="PS51192">
    <property type="entry name" value="HELICASE_ATP_BIND_1"/>
    <property type="match status" value="1"/>
</dbReference>
<feature type="coiled-coil region" evidence="5">
    <location>
        <begin position="668"/>
        <end position="695"/>
    </location>
</feature>
<dbReference type="SMART" id="SM00487">
    <property type="entry name" value="DEXDc"/>
    <property type="match status" value="1"/>
</dbReference>
<keyword evidence="1" id="KW-0547">Nucleotide-binding</keyword>
<dbReference type="Pfam" id="PF00176">
    <property type="entry name" value="SNF2-rel_dom"/>
    <property type="match status" value="1"/>
</dbReference>
<dbReference type="GO" id="GO:0004386">
    <property type="term" value="F:helicase activity"/>
    <property type="evidence" value="ECO:0007669"/>
    <property type="project" value="UniProtKB-KW"/>
</dbReference>
<organism evidence="8">
    <name type="scientific">Vecturithrix granuli</name>
    <dbReference type="NCBI Taxonomy" id="1499967"/>
    <lineage>
        <taxon>Bacteria</taxon>
        <taxon>Candidatus Moduliflexota</taxon>
        <taxon>Candidatus Vecturitrichia</taxon>
        <taxon>Candidatus Vecturitrichales</taxon>
        <taxon>Candidatus Vecturitrichaceae</taxon>
        <taxon>Candidatus Vecturithrix</taxon>
    </lineage>
</organism>
<keyword evidence="5" id="KW-0175">Coiled coil</keyword>
<feature type="domain" description="Helicase ATP-binding" evidence="6">
    <location>
        <begin position="114"/>
        <end position="286"/>
    </location>
</feature>
<dbReference type="CDD" id="cd18011">
    <property type="entry name" value="DEXDc_RapA"/>
    <property type="match status" value="1"/>
</dbReference>
<keyword evidence="9" id="KW-1185">Reference proteome</keyword>
<dbReference type="HOGENOM" id="CLU_009519_0_0_0"/>
<evidence type="ECO:0000259" key="6">
    <source>
        <dbReference type="PROSITE" id="PS51192"/>
    </source>
</evidence>
<dbReference type="InterPro" id="IPR038718">
    <property type="entry name" value="SNF2-like_sf"/>
</dbReference>
<evidence type="ECO:0000313" key="8">
    <source>
        <dbReference type="EMBL" id="GAK56805.1"/>
    </source>
</evidence>
<protein>
    <submittedName>
        <fullName evidence="8">Helicase domain-containing protein</fullName>
    </submittedName>
</protein>
<keyword evidence="4" id="KW-0067">ATP-binding</keyword>
<feature type="coiled-coil region" evidence="5">
    <location>
        <begin position="1024"/>
        <end position="1051"/>
    </location>
</feature>
<reference evidence="8" key="1">
    <citation type="journal article" date="2015" name="PeerJ">
        <title>First genomic representation of candidate bacterial phylum KSB3 points to enhanced environmental sensing as a trigger of wastewater bulking.</title>
        <authorList>
            <person name="Sekiguchi Y."/>
            <person name="Ohashi A."/>
            <person name="Parks D.H."/>
            <person name="Yamauchi T."/>
            <person name="Tyson G.W."/>
            <person name="Hugenholtz P."/>
        </authorList>
    </citation>
    <scope>NUCLEOTIDE SEQUENCE [LARGE SCALE GENOMIC DNA]</scope>
</reference>
<evidence type="ECO:0000259" key="7">
    <source>
        <dbReference type="PROSITE" id="PS51194"/>
    </source>
</evidence>
<dbReference type="PANTHER" id="PTHR10799">
    <property type="entry name" value="SNF2/RAD54 HELICASE FAMILY"/>
    <property type="match status" value="1"/>
</dbReference>
<evidence type="ECO:0000256" key="4">
    <source>
        <dbReference type="ARBA" id="ARBA00022840"/>
    </source>
</evidence>
<evidence type="ECO:0000256" key="5">
    <source>
        <dbReference type="SAM" id="Coils"/>
    </source>
</evidence>
<dbReference type="STRING" id="1499967.U27_03769"/>
<dbReference type="Pfam" id="PF00271">
    <property type="entry name" value="Helicase_C"/>
    <property type="match status" value="1"/>
</dbReference>
<proteinExistence type="predicted"/>
<dbReference type="eggNOG" id="COG0553">
    <property type="taxonomic scope" value="Bacteria"/>
</dbReference>
<dbReference type="PROSITE" id="PS51194">
    <property type="entry name" value="HELICASE_CTER"/>
    <property type="match status" value="1"/>
</dbReference>
<dbReference type="GO" id="GO:0016787">
    <property type="term" value="F:hydrolase activity"/>
    <property type="evidence" value="ECO:0007669"/>
    <property type="project" value="UniProtKB-KW"/>
</dbReference>
<dbReference type="SUPFAM" id="SSF52540">
    <property type="entry name" value="P-loop containing nucleoside triphosphate hydrolases"/>
    <property type="match status" value="2"/>
</dbReference>
<keyword evidence="3 8" id="KW-0347">Helicase</keyword>
<dbReference type="Gene3D" id="3.40.50.300">
    <property type="entry name" value="P-loop containing nucleotide triphosphate hydrolases"/>
    <property type="match status" value="1"/>
</dbReference>
<dbReference type="EMBL" id="DF820465">
    <property type="protein sequence ID" value="GAK56805.1"/>
    <property type="molecule type" value="Genomic_DNA"/>
</dbReference>
<dbReference type="Proteomes" id="UP000030661">
    <property type="component" value="Unassembled WGS sequence"/>
</dbReference>
<name>A0A081BWV0_VECG1</name>
<dbReference type="InterPro" id="IPR024975">
    <property type="entry name" value="NOV_C"/>
</dbReference>
<evidence type="ECO:0000256" key="2">
    <source>
        <dbReference type="ARBA" id="ARBA00022801"/>
    </source>
</evidence>
<dbReference type="InterPro" id="IPR049730">
    <property type="entry name" value="SNF2/RAD54-like_C"/>
</dbReference>
<dbReference type="CDD" id="cd18793">
    <property type="entry name" value="SF2_C_SNF"/>
    <property type="match status" value="1"/>
</dbReference>
<dbReference type="InterPro" id="IPR000330">
    <property type="entry name" value="SNF2_N"/>
</dbReference>
<dbReference type="GO" id="GO:0005524">
    <property type="term" value="F:ATP binding"/>
    <property type="evidence" value="ECO:0007669"/>
    <property type="project" value="UniProtKB-KW"/>
</dbReference>
<dbReference type="InterPro" id="IPR057342">
    <property type="entry name" value="DEXDc_RapA"/>
</dbReference>
<keyword evidence="2" id="KW-0378">Hydrolase</keyword>